<dbReference type="InterPro" id="IPR008271">
    <property type="entry name" value="Ser/Thr_kinase_AS"/>
</dbReference>
<dbReference type="AlphaFoldDB" id="A0A251V1E5"/>
<keyword evidence="4" id="KW-0812">Transmembrane</keyword>
<evidence type="ECO:0000256" key="7">
    <source>
        <dbReference type="ARBA" id="ARBA00022777"/>
    </source>
</evidence>
<dbReference type="GO" id="GO:0005886">
    <property type="term" value="C:plasma membrane"/>
    <property type="evidence" value="ECO:0000318"/>
    <property type="project" value="GO_Central"/>
</dbReference>
<evidence type="ECO:0000256" key="3">
    <source>
        <dbReference type="ARBA" id="ARBA00022679"/>
    </source>
</evidence>
<keyword evidence="8" id="KW-0067">ATP-binding</keyword>
<dbReference type="PANTHER" id="PTHR27005:SF353">
    <property type="entry name" value="WALL-ASSOCIATED RECEPTOR KINASE-LIKE 22"/>
    <property type="match status" value="1"/>
</dbReference>
<dbReference type="PANTHER" id="PTHR27005">
    <property type="entry name" value="WALL-ASSOCIATED RECEPTOR KINASE-LIKE 21"/>
    <property type="match status" value="1"/>
</dbReference>
<comment type="caution">
    <text evidence="13">Lacks conserved residue(s) required for the propagation of feature annotation.</text>
</comment>
<reference evidence="17" key="2">
    <citation type="submission" date="2017-02" db="EMBL/GenBank/DDBJ databases">
        <title>Sunflower complete genome.</title>
        <authorList>
            <person name="Langlade N."/>
            <person name="Munos S."/>
        </authorList>
    </citation>
    <scope>NUCLEOTIDE SEQUENCE [LARGE SCALE GENOMIC DNA]</scope>
    <source>
        <tissue evidence="17">Leaves</tissue>
    </source>
</reference>
<keyword evidence="10" id="KW-0472">Membrane</keyword>
<dbReference type="GO" id="GO:0007166">
    <property type="term" value="P:cell surface receptor signaling pathway"/>
    <property type="evidence" value="ECO:0000318"/>
    <property type="project" value="GO_Central"/>
</dbReference>
<evidence type="ECO:0000313" key="17">
    <source>
        <dbReference type="EMBL" id="OTG29099.1"/>
    </source>
</evidence>
<comment type="catalytic activity">
    <reaction evidence="11">
        <text>L-seryl-[protein] + ATP = O-phospho-L-seryl-[protein] + ADP + H(+)</text>
        <dbReference type="Rhea" id="RHEA:17989"/>
        <dbReference type="Rhea" id="RHEA-COMP:9863"/>
        <dbReference type="Rhea" id="RHEA-COMP:11604"/>
        <dbReference type="ChEBI" id="CHEBI:15378"/>
        <dbReference type="ChEBI" id="CHEBI:29999"/>
        <dbReference type="ChEBI" id="CHEBI:30616"/>
        <dbReference type="ChEBI" id="CHEBI:83421"/>
        <dbReference type="ChEBI" id="CHEBI:456216"/>
    </reaction>
</comment>
<keyword evidence="6" id="KW-0547">Nucleotide-binding</keyword>
<gene>
    <name evidence="17" type="ORF">HannXRQ_Chr04g0118511</name>
    <name evidence="16" type="ORF">HanXRQr2_Chr04g0179581</name>
</gene>
<keyword evidence="13" id="KW-1015">Disulfide bond</keyword>
<evidence type="ECO:0000313" key="18">
    <source>
        <dbReference type="Proteomes" id="UP000215914"/>
    </source>
</evidence>
<dbReference type="Gene3D" id="2.10.25.10">
    <property type="entry name" value="Laminin"/>
    <property type="match status" value="1"/>
</dbReference>
<keyword evidence="13" id="KW-0245">EGF-like domain</keyword>
<evidence type="ECO:0000256" key="8">
    <source>
        <dbReference type="ARBA" id="ARBA00022840"/>
    </source>
</evidence>
<dbReference type="EMBL" id="CM007893">
    <property type="protein sequence ID" value="OTG29099.1"/>
    <property type="molecule type" value="Genomic_DNA"/>
</dbReference>
<dbReference type="Gene3D" id="3.30.200.20">
    <property type="entry name" value="Phosphorylase Kinase, domain 1"/>
    <property type="match status" value="1"/>
</dbReference>
<keyword evidence="9" id="KW-1133">Transmembrane helix</keyword>
<dbReference type="SUPFAM" id="SSF56112">
    <property type="entry name" value="Protein kinase-like (PK-like)"/>
    <property type="match status" value="1"/>
</dbReference>
<feature type="domain" description="EGF-like" evidence="15">
    <location>
        <begin position="127"/>
        <end position="176"/>
    </location>
</feature>
<reference evidence="16 18" key="1">
    <citation type="journal article" date="2017" name="Nature">
        <title>The sunflower genome provides insights into oil metabolism, flowering and Asterid evolution.</title>
        <authorList>
            <person name="Badouin H."/>
            <person name="Gouzy J."/>
            <person name="Grassa C.J."/>
            <person name="Murat F."/>
            <person name="Staton S.E."/>
            <person name="Cottret L."/>
            <person name="Lelandais-Briere C."/>
            <person name="Owens G.L."/>
            <person name="Carrere S."/>
            <person name="Mayjonade B."/>
            <person name="Legrand L."/>
            <person name="Gill N."/>
            <person name="Kane N.C."/>
            <person name="Bowers J.E."/>
            <person name="Hubner S."/>
            <person name="Bellec A."/>
            <person name="Berard A."/>
            <person name="Berges H."/>
            <person name="Blanchet N."/>
            <person name="Boniface M.C."/>
            <person name="Brunel D."/>
            <person name="Catrice O."/>
            <person name="Chaidir N."/>
            <person name="Claudel C."/>
            <person name="Donnadieu C."/>
            <person name="Faraut T."/>
            <person name="Fievet G."/>
            <person name="Helmstetter N."/>
            <person name="King M."/>
            <person name="Knapp S.J."/>
            <person name="Lai Z."/>
            <person name="Le Paslier M.C."/>
            <person name="Lippi Y."/>
            <person name="Lorenzon L."/>
            <person name="Mandel J.R."/>
            <person name="Marage G."/>
            <person name="Marchand G."/>
            <person name="Marquand E."/>
            <person name="Bret-Mestries E."/>
            <person name="Morien E."/>
            <person name="Nambeesan S."/>
            <person name="Nguyen T."/>
            <person name="Pegot-Espagnet P."/>
            <person name="Pouilly N."/>
            <person name="Raftis F."/>
            <person name="Sallet E."/>
            <person name="Schiex T."/>
            <person name="Thomas J."/>
            <person name="Vandecasteele C."/>
            <person name="Vares D."/>
            <person name="Vear F."/>
            <person name="Vautrin S."/>
            <person name="Crespi M."/>
            <person name="Mangin B."/>
            <person name="Burke J.M."/>
            <person name="Salse J."/>
            <person name="Munos S."/>
            <person name="Vincourt P."/>
            <person name="Rieseberg L.H."/>
            <person name="Langlade N.B."/>
        </authorList>
    </citation>
    <scope>NUCLEOTIDE SEQUENCE [LARGE SCALE GENOMIC DNA]</scope>
    <source>
        <strain evidence="18">cv. SF193</strain>
        <tissue evidence="16">Leaves</tissue>
    </source>
</reference>
<keyword evidence="18" id="KW-1185">Reference proteome</keyword>
<keyword evidence="2" id="KW-0723">Serine/threonine-protein kinase</keyword>
<evidence type="ECO:0000256" key="6">
    <source>
        <dbReference type="ARBA" id="ARBA00022741"/>
    </source>
</evidence>
<organism evidence="17 18">
    <name type="scientific">Helianthus annuus</name>
    <name type="common">Common sunflower</name>
    <dbReference type="NCBI Taxonomy" id="4232"/>
    <lineage>
        <taxon>Eukaryota</taxon>
        <taxon>Viridiplantae</taxon>
        <taxon>Streptophyta</taxon>
        <taxon>Embryophyta</taxon>
        <taxon>Tracheophyta</taxon>
        <taxon>Spermatophyta</taxon>
        <taxon>Magnoliopsida</taxon>
        <taxon>eudicotyledons</taxon>
        <taxon>Gunneridae</taxon>
        <taxon>Pentapetalae</taxon>
        <taxon>asterids</taxon>
        <taxon>campanulids</taxon>
        <taxon>Asterales</taxon>
        <taxon>Asteraceae</taxon>
        <taxon>Asteroideae</taxon>
        <taxon>Heliantheae alliance</taxon>
        <taxon>Heliantheae</taxon>
        <taxon>Helianthus</taxon>
    </lineage>
</organism>
<dbReference type="PROSITE" id="PS50026">
    <property type="entry name" value="EGF_3"/>
    <property type="match status" value="1"/>
</dbReference>
<dbReference type="InterPro" id="IPR045274">
    <property type="entry name" value="WAK-like"/>
</dbReference>
<accession>A0A251V1E5</accession>
<evidence type="ECO:0000259" key="14">
    <source>
        <dbReference type="PROSITE" id="PS50011"/>
    </source>
</evidence>
<feature type="domain" description="Protein kinase" evidence="14">
    <location>
        <begin position="249"/>
        <end position="523"/>
    </location>
</feature>
<feature type="disulfide bond" evidence="13">
    <location>
        <begin position="142"/>
        <end position="159"/>
    </location>
</feature>
<evidence type="ECO:0000256" key="12">
    <source>
        <dbReference type="ARBA" id="ARBA00047951"/>
    </source>
</evidence>
<keyword evidence="3 16" id="KW-0808">Transferase</keyword>
<keyword evidence="5" id="KW-0732">Signal</keyword>
<dbReference type="PROSITE" id="PS00108">
    <property type="entry name" value="PROTEIN_KINASE_ST"/>
    <property type="match status" value="1"/>
</dbReference>
<name>A0A251V1E5_HELAN</name>
<dbReference type="Gramene" id="mRNA:HanXRQr2_Chr04g0179581">
    <property type="protein sequence ID" value="mRNA:HanXRQr2_Chr04g0179581"/>
    <property type="gene ID" value="HanXRQr2_Chr04g0179581"/>
</dbReference>
<dbReference type="GO" id="GO:0004674">
    <property type="term" value="F:protein serine/threonine kinase activity"/>
    <property type="evidence" value="ECO:0007669"/>
    <property type="project" value="UniProtKB-KW"/>
</dbReference>
<dbReference type="InterPro" id="IPR011009">
    <property type="entry name" value="Kinase-like_dom_sf"/>
</dbReference>
<evidence type="ECO:0000256" key="1">
    <source>
        <dbReference type="ARBA" id="ARBA00004479"/>
    </source>
</evidence>
<dbReference type="Proteomes" id="UP000215914">
    <property type="component" value="Chromosome 4"/>
</dbReference>
<dbReference type="InterPro" id="IPR001245">
    <property type="entry name" value="Ser-Thr/Tyr_kinase_cat_dom"/>
</dbReference>
<evidence type="ECO:0000256" key="11">
    <source>
        <dbReference type="ARBA" id="ARBA00047558"/>
    </source>
</evidence>
<dbReference type="EMBL" id="MNCJ02000319">
    <property type="protein sequence ID" value="KAF5811276.1"/>
    <property type="molecule type" value="Genomic_DNA"/>
</dbReference>
<dbReference type="OMA" id="HMSANKS"/>
<dbReference type="Pfam" id="PF07714">
    <property type="entry name" value="PK_Tyr_Ser-Thr"/>
    <property type="match status" value="1"/>
</dbReference>
<dbReference type="GO" id="GO:0005524">
    <property type="term" value="F:ATP binding"/>
    <property type="evidence" value="ECO:0007669"/>
    <property type="project" value="UniProtKB-KW"/>
</dbReference>
<evidence type="ECO:0000256" key="2">
    <source>
        <dbReference type="ARBA" id="ARBA00022527"/>
    </source>
</evidence>
<protein>
    <submittedName>
        <fullName evidence="17">Putative EGF-like domain-containing protein</fullName>
    </submittedName>
</protein>
<dbReference type="FunFam" id="1.10.510.10:FF:000084">
    <property type="entry name" value="Wall-associated receptor kinase 2"/>
    <property type="match status" value="1"/>
</dbReference>
<dbReference type="InterPro" id="IPR000719">
    <property type="entry name" value="Prot_kinase_dom"/>
</dbReference>
<comment type="catalytic activity">
    <reaction evidence="12">
        <text>L-threonyl-[protein] + ATP = O-phospho-L-threonyl-[protein] + ADP + H(+)</text>
        <dbReference type="Rhea" id="RHEA:46608"/>
        <dbReference type="Rhea" id="RHEA-COMP:11060"/>
        <dbReference type="Rhea" id="RHEA-COMP:11605"/>
        <dbReference type="ChEBI" id="CHEBI:15378"/>
        <dbReference type="ChEBI" id="CHEBI:30013"/>
        <dbReference type="ChEBI" id="CHEBI:30616"/>
        <dbReference type="ChEBI" id="CHEBI:61977"/>
        <dbReference type="ChEBI" id="CHEBI:456216"/>
    </reaction>
</comment>
<evidence type="ECO:0000256" key="5">
    <source>
        <dbReference type="ARBA" id="ARBA00022729"/>
    </source>
</evidence>
<dbReference type="InParanoid" id="A0A251V1E5"/>
<evidence type="ECO:0000256" key="9">
    <source>
        <dbReference type="ARBA" id="ARBA00022989"/>
    </source>
</evidence>
<dbReference type="FunFam" id="3.30.200.20:FF:000043">
    <property type="entry name" value="Wall-associated receptor kinase 2"/>
    <property type="match status" value="1"/>
</dbReference>
<evidence type="ECO:0000256" key="13">
    <source>
        <dbReference type="PROSITE-ProRule" id="PRU00076"/>
    </source>
</evidence>
<dbReference type="STRING" id="4232.A0A251V1E5"/>
<dbReference type="PROSITE" id="PS50011">
    <property type="entry name" value="PROTEIN_KINASE_DOM"/>
    <property type="match status" value="1"/>
</dbReference>
<dbReference type="SMART" id="SM00220">
    <property type="entry name" value="S_TKc"/>
    <property type="match status" value="1"/>
</dbReference>
<comment type="subcellular location">
    <subcellularLocation>
        <location evidence="1">Membrane</location>
        <topology evidence="1">Single-pass type I membrane protein</topology>
    </subcellularLocation>
</comment>
<evidence type="ECO:0000259" key="15">
    <source>
        <dbReference type="PROSITE" id="PS50026"/>
    </source>
</evidence>
<proteinExistence type="predicted"/>
<keyword evidence="7" id="KW-0418">Kinase</keyword>
<dbReference type="InterPro" id="IPR000742">
    <property type="entry name" value="EGF"/>
</dbReference>
<dbReference type="Gene3D" id="1.10.510.10">
    <property type="entry name" value="Transferase(Phosphotransferase) domain 1"/>
    <property type="match status" value="1"/>
</dbReference>
<evidence type="ECO:0000313" key="16">
    <source>
        <dbReference type="EMBL" id="KAF5811276.1"/>
    </source>
</evidence>
<evidence type="ECO:0000256" key="4">
    <source>
        <dbReference type="ARBA" id="ARBA00022692"/>
    </source>
</evidence>
<sequence length="542" mass="60847">MECGYHNLSFRAPLILDQYFFFSQDRNLYVAMGCDIEAYFILDLFGGFLCDSFCNDTQLVIGSPTDCTGYNGCCQLSVPENTTQYNSIINYKANSSCSHAFIAENRASIFFEKDRLQYPVALNWLVALTTCRQASKTRENLCGKNSHCIDSTNGRGYNCRCRQGYKGNPYLPNGCQATLEIVIGLSASGGIGYWTYIKIGRIKRNKIKRKFFKMNGGHLLKKHMSANKSCVTTIKVYTAEEMEKATKNFSRKMYLGKGGQGTVYKGLLHDETVVAIKKSNVVDVEQVARFVNEVFILAQINHRNIVKLLGCCLEYEVPLLVYEYLANDTLSQHLHDKAGLSTFSWKDRIRIAREVAGALAYLHSYASPAIIHRDIKPGNILLDQNYKAVVSDFGLSRSVPISKSHLTTQVDGTFGYLDPEYFESGKLTAKSDVYSFGLVLTELLTRKKSISSSDSGEGLVPRFKYLVKHNQLLEILDNQVVQEAMMDDVVLVAKLARRCMKRNSKKRPNMEEVVADLDKSRVLQLELPHGCICPSILPIVIG</sequence>
<reference evidence="16" key="3">
    <citation type="submission" date="2020-06" db="EMBL/GenBank/DDBJ databases">
        <title>Helianthus annuus Genome sequencing and assembly Release 2.</title>
        <authorList>
            <person name="Gouzy J."/>
            <person name="Langlade N."/>
            <person name="Munos S."/>
        </authorList>
    </citation>
    <scope>NUCLEOTIDE SEQUENCE</scope>
    <source>
        <tissue evidence="16">Leaves</tissue>
    </source>
</reference>
<evidence type="ECO:0000256" key="10">
    <source>
        <dbReference type="ARBA" id="ARBA00023136"/>
    </source>
</evidence>